<keyword evidence="3" id="KW-1185">Reference proteome</keyword>
<feature type="transmembrane region" description="Helical" evidence="1">
    <location>
        <begin position="180"/>
        <end position="199"/>
    </location>
</feature>
<feature type="transmembrane region" description="Helical" evidence="1">
    <location>
        <begin position="113"/>
        <end position="131"/>
    </location>
</feature>
<reference evidence="2 3" key="1">
    <citation type="submission" date="2019-03" db="EMBL/GenBank/DDBJ databases">
        <title>Genomic Encyclopedia of Type Strains, Phase IV (KMG-IV): sequencing the most valuable type-strain genomes for metagenomic binning, comparative biology and taxonomic classification.</title>
        <authorList>
            <person name="Goeker M."/>
        </authorList>
    </citation>
    <scope>NUCLEOTIDE SEQUENCE [LARGE SCALE GENOMIC DNA]</scope>
    <source>
        <strain evidence="2 3">LX-B</strain>
    </source>
</reference>
<name>A0A4R1RC17_HYDET</name>
<organism evidence="2 3">
    <name type="scientific">Hydrogenispora ethanolica</name>
    <dbReference type="NCBI Taxonomy" id="1082276"/>
    <lineage>
        <taxon>Bacteria</taxon>
        <taxon>Bacillati</taxon>
        <taxon>Bacillota</taxon>
        <taxon>Hydrogenispora</taxon>
    </lineage>
</organism>
<dbReference type="AlphaFoldDB" id="A0A4R1RC17"/>
<evidence type="ECO:0000313" key="3">
    <source>
        <dbReference type="Proteomes" id="UP000295008"/>
    </source>
</evidence>
<dbReference type="RefSeq" id="WP_132015394.1">
    <property type="nucleotide sequence ID" value="NZ_SLUN01000021.1"/>
</dbReference>
<feature type="transmembrane region" description="Helical" evidence="1">
    <location>
        <begin position="237"/>
        <end position="255"/>
    </location>
</feature>
<dbReference type="PANTHER" id="PTHR36832:SF2">
    <property type="entry name" value="INTEGRAL MEMBRANE PROTEIN"/>
    <property type="match status" value="1"/>
</dbReference>
<dbReference type="EMBL" id="SLUN01000021">
    <property type="protein sequence ID" value="TCL63355.1"/>
    <property type="molecule type" value="Genomic_DNA"/>
</dbReference>
<keyword evidence="1" id="KW-0812">Transmembrane</keyword>
<dbReference type="Proteomes" id="UP000295008">
    <property type="component" value="Unassembled WGS sequence"/>
</dbReference>
<feature type="transmembrane region" description="Helical" evidence="1">
    <location>
        <begin position="60"/>
        <end position="76"/>
    </location>
</feature>
<dbReference type="OrthoDB" id="8582979at2"/>
<feature type="transmembrane region" description="Helical" evidence="1">
    <location>
        <begin position="143"/>
        <end position="168"/>
    </location>
</feature>
<accession>A0A4R1RC17</accession>
<dbReference type="PANTHER" id="PTHR36832">
    <property type="entry name" value="SLR1174 PROTEIN-RELATED"/>
    <property type="match status" value="1"/>
</dbReference>
<evidence type="ECO:0000256" key="1">
    <source>
        <dbReference type="SAM" id="Phobius"/>
    </source>
</evidence>
<proteinExistence type="predicted"/>
<gene>
    <name evidence="2" type="ORF">EDC14_102173</name>
</gene>
<keyword evidence="1" id="KW-1133">Transmembrane helix</keyword>
<sequence>MKAYLAVLKLRLINGLQYRTAALAGIATQFFWGFLFIMIYEAFYSQNPAAPAITLRQLVSYIWLQQAFLAFIMIWFRDQELLNLITSGNVAYELCRPAGIYGLWFSKLLAQRLAAALLRCFPILIAASLLPQPYRLIPPPDPAALGLFVIALILGLLVLVALSMFMYLSVFVTMSPAGSLMVFSTVGEFLAGMVIPLPLMPERLQRLVYLLPFRLTADLPFRIYSGNIPVGEAWRGIGIQLVWLAALVILGRWALGKVLRKVVIQGG</sequence>
<keyword evidence="1" id="KW-0472">Membrane</keyword>
<comment type="caution">
    <text evidence="2">The sequence shown here is derived from an EMBL/GenBank/DDBJ whole genome shotgun (WGS) entry which is preliminary data.</text>
</comment>
<feature type="transmembrane region" description="Helical" evidence="1">
    <location>
        <begin position="21"/>
        <end position="40"/>
    </location>
</feature>
<protein>
    <submittedName>
        <fullName evidence="2">ABC-2 type transport system permease protein</fullName>
    </submittedName>
</protein>
<evidence type="ECO:0000313" key="2">
    <source>
        <dbReference type="EMBL" id="TCL63355.1"/>
    </source>
</evidence>